<evidence type="ECO:0000256" key="4">
    <source>
        <dbReference type="ARBA" id="ARBA00022679"/>
    </source>
</evidence>
<evidence type="ECO:0000256" key="5">
    <source>
        <dbReference type="ARBA" id="ARBA00022692"/>
    </source>
</evidence>
<dbReference type="InterPro" id="IPR004358">
    <property type="entry name" value="Sig_transdc_His_kin-like_C"/>
</dbReference>
<comment type="caution">
    <text evidence="14">The sequence shown here is derived from an EMBL/GenBank/DDBJ whole genome shotgun (WGS) entry which is preliminary data.</text>
</comment>
<protein>
    <recommendedName>
        <fullName evidence="3">histidine kinase</fullName>
        <ecNumber evidence="3">2.7.13.3</ecNumber>
    </recommendedName>
</protein>
<organism evidence="14 15">
    <name type="scientific">Fistulifera solaris</name>
    <name type="common">Oleaginous diatom</name>
    <dbReference type="NCBI Taxonomy" id="1519565"/>
    <lineage>
        <taxon>Eukaryota</taxon>
        <taxon>Sar</taxon>
        <taxon>Stramenopiles</taxon>
        <taxon>Ochrophyta</taxon>
        <taxon>Bacillariophyta</taxon>
        <taxon>Bacillariophyceae</taxon>
        <taxon>Bacillariophycidae</taxon>
        <taxon>Naviculales</taxon>
        <taxon>Naviculaceae</taxon>
        <taxon>Fistulifera</taxon>
    </lineage>
</organism>
<dbReference type="SMART" id="SM00448">
    <property type="entry name" value="REC"/>
    <property type="match status" value="1"/>
</dbReference>
<dbReference type="InterPro" id="IPR042240">
    <property type="entry name" value="CHASE_sf"/>
</dbReference>
<dbReference type="InterPro" id="IPR005467">
    <property type="entry name" value="His_kinase_dom"/>
</dbReference>
<evidence type="ECO:0000313" key="15">
    <source>
        <dbReference type="Proteomes" id="UP000198406"/>
    </source>
</evidence>
<dbReference type="GO" id="GO:0000160">
    <property type="term" value="P:phosphorelay signal transduction system"/>
    <property type="evidence" value="ECO:0007669"/>
    <property type="project" value="InterPro"/>
</dbReference>
<dbReference type="PANTHER" id="PTHR43047">
    <property type="entry name" value="TWO-COMPONENT HISTIDINE PROTEIN KINASE"/>
    <property type="match status" value="1"/>
</dbReference>
<dbReference type="GO" id="GO:0004673">
    <property type="term" value="F:protein histidine kinase activity"/>
    <property type="evidence" value="ECO:0007669"/>
    <property type="project" value="UniProtKB-EC"/>
</dbReference>
<dbReference type="SUPFAM" id="SSF52172">
    <property type="entry name" value="CheY-like"/>
    <property type="match status" value="1"/>
</dbReference>
<evidence type="ECO:0000256" key="6">
    <source>
        <dbReference type="ARBA" id="ARBA00022777"/>
    </source>
</evidence>
<evidence type="ECO:0000259" key="11">
    <source>
        <dbReference type="PROSITE" id="PS50109"/>
    </source>
</evidence>
<evidence type="ECO:0000256" key="8">
    <source>
        <dbReference type="ARBA" id="ARBA00023136"/>
    </source>
</evidence>
<gene>
    <name evidence="14" type="ORF">FisN_1Hu179</name>
</gene>
<comment type="catalytic activity">
    <reaction evidence="1">
        <text>ATP + protein L-histidine = ADP + protein N-phospho-L-histidine.</text>
        <dbReference type="EC" id="2.7.13.3"/>
    </reaction>
</comment>
<keyword evidence="4" id="KW-0808">Transferase</keyword>
<dbReference type="InterPro" id="IPR006189">
    <property type="entry name" value="CHASE_dom"/>
</dbReference>
<feature type="domain" description="Histidine kinase" evidence="11">
    <location>
        <begin position="431"/>
        <end position="657"/>
    </location>
</feature>
<dbReference type="OrthoDB" id="42472at2759"/>
<dbReference type="InParanoid" id="A0A1Z5JE43"/>
<dbReference type="InterPro" id="IPR003594">
    <property type="entry name" value="HATPase_dom"/>
</dbReference>
<comment type="subcellular location">
    <subcellularLocation>
        <location evidence="2">Membrane</location>
    </subcellularLocation>
</comment>
<dbReference type="PRINTS" id="PR00344">
    <property type="entry name" value="BCTRLSENSOR"/>
</dbReference>
<evidence type="ECO:0000313" key="14">
    <source>
        <dbReference type="EMBL" id="GAX12249.1"/>
    </source>
</evidence>
<keyword evidence="15" id="KW-1185">Reference proteome</keyword>
<dbReference type="CDD" id="cd17546">
    <property type="entry name" value="REC_hyHK_CKI1_RcsC-like"/>
    <property type="match status" value="1"/>
</dbReference>
<feature type="transmembrane region" description="Helical" evidence="10">
    <location>
        <begin position="47"/>
        <end position="69"/>
    </location>
</feature>
<dbReference type="InterPro" id="IPR036890">
    <property type="entry name" value="HATPase_C_sf"/>
</dbReference>
<evidence type="ECO:0000256" key="7">
    <source>
        <dbReference type="ARBA" id="ARBA00022989"/>
    </source>
</evidence>
<keyword evidence="7 10" id="KW-1133">Transmembrane helix</keyword>
<evidence type="ECO:0000259" key="12">
    <source>
        <dbReference type="PROSITE" id="PS50110"/>
    </source>
</evidence>
<dbReference type="Gene3D" id="3.40.50.2300">
    <property type="match status" value="1"/>
</dbReference>
<accession>A0A1Z5JE43</accession>
<dbReference type="Pfam" id="PF00072">
    <property type="entry name" value="Response_reg"/>
    <property type="match status" value="1"/>
</dbReference>
<dbReference type="PROSITE" id="PS50109">
    <property type="entry name" value="HIS_KIN"/>
    <property type="match status" value="1"/>
</dbReference>
<dbReference type="SUPFAM" id="SSF55874">
    <property type="entry name" value="ATPase domain of HSP90 chaperone/DNA topoisomerase II/histidine kinase"/>
    <property type="match status" value="1"/>
</dbReference>
<dbReference type="SMART" id="SM00387">
    <property type="entry name" value="HATPase_c"/>
    <property type="match status" value="1"/>
</dbReference>
<dbReference type="Gene3D" id="3.30.450.350">
    <property type="entry name" value="CHASE domain"/>
    <property type="match status" value="1"/>
</dbReference>
<proteinExistence type="predicted"/>
<dbReference type="InterPro" id="IPR011006">
    <property type="entry name" value="CheY-like_superfamily"/>
</dbReference>
<evidence type="ECO:0000256" key="10">
    <source>
        <dbReference type="SAM" id="Phobius"/>
    </source>
</evidence>
<feature type="domain" description="Response regulatory" evidence="12">
    <location>
        <begin position="688"/>
        <end position="805"/>
    </location>
</feature>
<evidence type="ECO:0000256" key="1">
    <source>
        <dbReference type="ARBA" id="ARBA00000085"/>
    </source>
</evidence>
<keyword evidence="5 10" id="KW-0812">Transmembrane</keyword>
<dbReference type="PROSITE" id="PS50110">
    <property type="entry name" value="RESPONSE_REGULATORY"/>
    <property type="match status" value="1"/>
</dbReference>
<keyword evidence="6" id="KW-0418">Kinase</keyword>
<dbReference type="InterPro" id="IPR001789">
    <property type="entry name" value="Sig_transdc_resp-reg_receiver"/>
</dbReference>
<sequence length="809" mass="90593">MGASKPSKEKLDEGHASASTEMDLENCSLASNDVAATAPSARHKNTLLLVFMIVILGTGTAVAFLSMGITAARNDQENQFTRSSLDLVNKIEHVWEDYLTAAAWIHGRCSHRNFSRIDFREMYEYVVSSGLDFQAAQFIPNITNEERRGAEVEARAYYEENYPTIDYRGFVGFNFENSTTIEPRLNASFYFPIHYMEPVIGNEAAIDLDYHASGTRQRTVLFCTREGKPALTDRLRLVQETDEVSYGVVLMHPGIELSTELGVWPKDLASIVIRIPDLIKRSSENQQRSSAVFLFDHSDSSGVPLFLGGAKATPHGKNIGSMITVLAEANLNEIRTTRRLYFEQNIKAANKVWTVSILSVDNTFKPHVLFVSICGTIIFLASLCLALWVYTHTKKVEQVNRMKAEADSEKAKLILKNAHEATRIERELNDFLSHEVRNTVSAATAACSFVKAAVHDRDPLSSHEARSTVQHDVAIIENSLKFVNDLLRNMLDMHRAANKQLKVALEPTDLLHDVLEPVHSMINQRNATYKVDIECPRHLFVMTDRLRLKQIVLNLGRNSLKFVESGFVRLRAQVIDGLVEISVEDSGPGIPPVKRYTLFQKFQESLDMLCQGTGMGLFLCKTLVELMGGEISLDESFASGYNDQPGTRFVIRLRQPPLNTEAVAVPPNEVIYPSLRSDISSKLPKKISVLFVDDDPILRKLFTRTAKAVAPGWSFREASNGETALNLVEKEHFDLIFMDMYMASVEKQLLGTEAIKAMRRKGISCRICGLSANDKEGEFLEAGADVFTFKPFPCESKALTQELCRVLYS</sequence>
<evidence type="ECO:0000256" key="3">
    <source>
        <dbReference type="ARBA" id="ARBA00012438"/>
    </source>
</evidence>
<evidence type="ECO:0000259" key="13">
    <source>
        <dbReference type="PROSITE" id="PS50839"/>
    </source>
</evidence>
<dbReference type="Pfam" id="PF02518">
    <property type="entry name" value="HATPase_c"/>
    <property type="match status" value="1"/>
</dbReference>
<dbReference type="AlphaFoldDB" id="A0A1Z5JE43"/>
<dbReference type="Proteomes" id="UP000198406">
    <property type="component" value="Unassembled WGS sequence"/>
</dbReference>
<dbReference type="GO" id="GO:0016020">
    <property type="term" value="C:membrane"/>
    <property type="evidence" value="ECO:0007669"/>
    <property type="project" value="UniProtKB-SubCell"/>
</dbReference>
<feature type="transmembrane region" description="Helical" evidence="10">
    <location>
        <begin position="368"/>
        <end position="391"/>
    </location>
</feature>
<dbReference type="PROSITE" id="PS50839">
    <property type="entry name" value="CHASE"/>
    <property type="match status" value="1"/>
</dbReference>
<reference evidence="14 15" key="1">
    <citation type="journal article" date="2015" name="Plant Cell">
        <title>Oil accumulation by the oleaginous diatom Fistulifera solaris as revealed by the genome and transcriptome.</title>
        <authorList>
            <person name="Tanaka T."/>
            <person name="Maeda Y."/>
            <person name="Veluchamy A."/>
            <person name="Tanaka M."/>
            <person name="Abida H."/>
            <person name="Marechal E."/>
            <person name="Bowler C."/>
            <person name="Muto M."/>
            <person name="Sunaga Y."/>
            <person name="Tanaka M."/>
            <person name="Yoshino T."/>
            <person name="Taniguchi T."/>
            <person name="Fukuda Y."/>
            <person name="Nemoto M."/>
            <person name="Matsumoto M."/>
            <person name="Wong P.S."/>
            <person name="Aburatani S."/>
            <person name="Fujibuchi W."/>
        </authorList>
    </citation>
    <scope>NUCLEOTIDE SEQUENCE [LARGE SCALE GENOMIC DNA]</scope>
    <source>
        <strain evidence="14 15">JPCC DA0580</strain>
    </source>
</reference>
<dbReference type="Pfam" id="PF03924">
    <property type="entry name" value="CHASE"/>
    <property type="match status" value="1"/>
</dbReference>
<dbReference type="EMBL" id="BDSP01000050">
    <property type="protein sequence ID" value="GAX12249.1"/>
    <property type="molecule type" value="Genomic_DNA"/>
</dbReference>
<evidence type="ECO:0000256" key="2">
    <source>
        <dbReference type="ARBA" id="ARBA00004370"/>
    </source>
</evidence>
<name>A0A1Z5JE43_FISSO</name>
<evidence type="ECO:0000256" key="9">
    <source>
        <dbReference type="PROSITE-ProRule" id="PRU00169"/>
    </source>
</evidence>
<dbReference type="SMART" id="SM01079">
    <property type="entry name" value="CHASE"/>
    <property type="match status" value="1"/>
</dbReference>
<feature type="domain" description="CHASE" evidence="13">
    <location>
        <begin position="110"/>
        <end position="253"/>
    </location>
</feature>
<feature type="modified residue" description="4-aspartylphosphate" evidence="9">
    <location>
        <position position="739"/>
    </location>
</feature>
<keyword evidence="8 10" id="KW-0472">Membrane</keyword>
<keyword evidence="9" id="KW-0597">Phosphoprotein</keyword>
<dbReference type="EC" id="2.7.13.3" evidence="3"/>
<dbReference type="Gene3D" id="3.30.565.10">
    <property type="entry name" value="Histidine kinase-like ATPase, C-terminal domain"/>
    <property type="match status" value="1"/>
</dbReference>